<name>A0A0M8P9X2_9EURO</name>
<sequence>MQGMTNVVVHEICISKSRLHKYERRGSRVVYKRISRIPFSASNSRDLYCEDVRDLKEEKGKFDSQHWAIQVPRLRHVAFVFSQLRNEWEKWLGLTAVSCTKEVSILQGIQFEGDRYAHSQPVSWVWGKSGK</sequence>
<evidence type="ECO:0000313" key="2">
    <source>
        <dbReference type="Proteomes" id="UP000037696"/>
    </source>
</evidence>
<comment type="caution">
    <text evidence="1">The sequence shown here is derived from an EMBL/GenBank/DDBJ whole genome shotgun (WGS) entry which is preliminary data.</text>
</comment>
<organism evidence="1 2">
    <name type="scientific">Penicillium nordicum</name>
    <dbReference type="NCBI Taxonomy" id="229535"/>
    <lineage>
        <taxon>Eukaryota</taxon>
        <taxon>Fungi</taxon>
        <taxon>Dikarya</taxon>
        <taxon>Ascomycota</taxon>
        <taxon>Pezizomycotina</taxon>
        <taxon>Eurotiomycetes</taxon>
        <taxon>Eurotiomycetidae</taxon>
        <taxon>Eurotiales</taxon>
        <taxon>Aspergillaceae</taxon>
        <taxon>Penicillium</taxon>
    </lineage>
</organism>
<gene>
    <name evidence="1" type="ORF">ACN38_g708</name>
</gene>
<keyword evidence="2" id="KW-1185">Reference proteome</keyword>
<accession>A0A0M8P9X2</accession>
<evidence type="ECO:0000313" key="1">
    <source>
        <dbReference type="EMBL" id="KOS48276.1"/>
    </source>
</evidence>
<proteinExistence type="predicted"/>
<dbReference type="EMBL" id="LHQQ01000006">
    <property type="protein sequence ID" value="KOS48276.1"/>
    <property type="molecule type" value="Genomic_DNA"/>
</dbReference>
<dbReference type="Proteomes" id="UP000037696">
    <property type="component" value="Unassembled WGS sequence"/>
</dbReference>
<dbReference type="AlphaFoldDB" id="A0A0M8P9X2"/>
<protein>
    <submittedName>
        <fullName evidence="1">Uncharacterized protein</fullName>
    </submittedName>
</protein>
<reference evidence="1 2" key="1">
    <citation type="submission" date="2015-08" db="EMBL/GenBank/DDBJ databases">
        <title>Genome sequencing of Penicillium nordicum.</title>
        <authorList>
            <person name="Nguyen H.D."/>
            <person name="Seifert K.A."/>
        </authorList>
    </citation>
    <scope>NUCLEOTIDE SEQUENCE [LARGE SCALE GENOMIC DNA]</scope>
    <source>
        <strain evidence="1 2">DAOMC 185683</strain>
    </source>
</reference>
<dbReference type="OrthoDB" id="4473433at2759"/>